<dbReference type="AlphaFoldDB" id="A0A0B8T2M4"/>
<sequence>MNRNKTNSKPKKTTTSILFVLVLGCFLIALANNFDAFLAGFKSMF</sequence>
<proteinExistence type="predicted"/>
<accession>A0A0B8T2M4</accession>
<comment type="caution">
    <text evidence="1">The sequence shown here is derived from an EMBL/GenBank/DDBJ whole genome shotgun (WGS) entry which is preliminary data.</text>
</comment>
<keyword evidence="2" id="KW-1185">Reference proteome</keyword>
<dbReference type="PROSITE" id="PS51257">
    <property type="entry name" value="PROKAR_LIPOPROTEIN"/>
    <property type="match status" value="1"/>
</dbReference>
<reference evidence="2" key="1">
    <citation type="submission" date="2014-04" db="EMBL/GenBank/DDBJ databases">
        <title>Whole-Genome optical mapping and complete genome sequence of Sphingobacterium deserti sp. nov., a new spaces isolated from desert in the west of China.</title>
        <authorList>
            <person name="Teng C."/>
            <person name="Zhou Z."/>
            <person name="Li X."/>
            <person name="Chen M."/>
            <person name="Lin M."/>
            <person name="Wang L."/>
            <person name="Su S."/>
            <person name="Zhang C."/>
            <person name="Zhang W."/>
        </authorList>
    </citation>
    <scope>NUCLEOTIDE SEQUENCE [LARGE SCALE GENOMIC DNA]</scope>
    <source>
        <strain evidence="2">ACCC05744</strain>
    </source>
</reference>
<protein>
    <submittedName>
        <fullName evidence="1">Uncharacterized protein</fullName>
    </submittedName>
</protein>
<organism evidence="1 2">
    <name type="scientific">Sphingobacterium deserti</name>
    <dbReference type="NCBI Taxonomy" id="1229276"/>
    <lineage>
        <taxon>Bacteria</taxon>
        <taxon>Pseudomonadati</taxon>
        <taxon>Bacteroidota</taxon>
        <taxon>Sphingobacteriia</taxon>
        <taxon>Sphingobacteriales</taxon>
        <taxon>Sphingobacteriaceae</taxon>
        <taxon>Sphingobacterium</taxon>
    </lineage>
</organism>
<dbReference type="EMBL" id="JJMU01000010">
    <property type="protein sequence ID" value="KGE15592.1"/>
    <property type="molecule type" value="Genomic_DNA"/>
</dbReference>
<gene>
    <name evidence="1" type="ORF">DI53_0696</name>
</gene>
<name>A0A0B8T2M4_9SPHI</name>
<reference evidence="1 2" key="2">
    <citation type="journal article" date="2015" name="PLoS ONE">
        <title>Whole-Genome Optical Mapping and Finished Genome Sequence of Sphingobacterium deserti sp. nov., a New Species Isolated from the Western Desert of China.</title>
        <authorList>
            <person name="Teng C."/>
            <person name="Zhou Z."/>
            <person name="Molnar I."/>
            <person name="Li X."/>
            <person name="Tang R."/>
            <person name="Chen M."/>
            <person name="Wang L."/>
            <person name="Su S."/>
            <person name="Zhang W."/>
            <person name="Lin M."/>
        </authorList>
    </citation>
    <scope>NUCLEOTIDE SEQUENCE [LARGE SCALE GENOMIC DNA]</scope>
    <source>
        <strain evidence="2">ACCC05744</strain>
    </source>
</reference>
<evidence type="ECO:0000313" key="2">
    <source>
        <dbReference type="Proteomes" id="UP000031802"/>
    </source>
</evidence>
<dbReference type="PATRIC" id="fig|1229276.3.peg.719"/>
<dbReference type="Proteomes" id="UP000031802">
    <property type="component" value="Unassembled WGS sequence"/>
</dbReference>
<evidence type="ECO:0000313" key="1">
    <source>
        <dbReference type="EMBL" id="KGE15592.1"/>
    </source>
</evidence>